<dbReference type="EMBL" id="MNCJ02000317">
    <property type="protein sequence ID" value="KAF5817127.1"/>
    <property type="molecule type" value="Genomic_DNA"/>
</dbReference>
<dbReference type="AlphaFoldDB" id="A0A9K3JLI4"/>
<evidence type="ECO:0000256" key="1">
    <source>
        <dbReference type="SAM" id="Phobius"/>
    </source>
</evidence>
<dbReference type="Gramene" id="mRNA:HanXRQr2_Chr02g0049371">
    <property type="protein sequence ID" value="mRNA:HanXRQr2_Chr02g0049371"/>
    <property type="gene ID" value="HanXRQr2_Chr02g0049371"/>
</dbReference>
<reference evidence="2" key="2">
    <citation type="submission" date="2020-06" db="EMBL/GenBank/DDBJ databases">
        <title>Helianthus annuus Genome sequencing and assembly Release 2.</title>
        <authorList>
            <person name="Gouzy J."/>
            <person name="Langlade N."/>
            <person name="Munos S."/>
        </authorList>
    </citation>
    <scope>NUCLEOTIDE SEQUENCE</scope>
    <source>
        <tissue evidence="2">Leaves</tissue>
    </source>
</reference>
<organism evidence="2 3">
    <name type="scientific">Helianthus annuus</name>
    <name type="common">Common sunflower</name>
    <dbReference type="NCBI Taxonomy" id="4232"/>
    <lineage>
        <taxon>Eukaryota</taxon>
        <taxon>Viridiplantae</taxon>
        <taxon>Streptophyta</taxon>
        <taxon>Embryophyta</taxon>
        <taxon>Tracheophyta</taxon>
        <taxon>Spermatophyta</taxon>
        <taxon>Magnoliopsida</taxon>
        <taxon>eudicotyledons</taxon>
        <taxon>Gunneridae</taxon>
        <taxon>Pentapetalae</taxon>
        <taxon>asterids</taxon>
        <taxon>campanulids</taxon>
        <taxon>Asterales</taxon>
        <taxon>Asteraceae</taxon>
        <taxon>Asteroideae</taxon>
        <taxon>Heliantheae alliance</taxon>
        <taxon>Heliantheae</taxon>
        <taxon>Helianthus</taxon>
    </lineage>
</organism>
<feature type="transmembrane region" description="Helical" evidence="1">
    <location>
        <begin position="59"/>
        <end position="81"/>
    </location>
</feature>
<keyword evidence="1" id="KW-0472">Membrane</keyword>
<evidence type="ECO:0000313" key="2">
    <source>
        <dbReference type="EMBL" id="KAF5817127.1"/>
    </source>
</evidence>
<keyword evidence="1" id="KW-0812">Transmembrane</keyword>
<protein>
    <submittedName>
        <fullName evidence="2">Uncharacterized protein</fullName>
    </submittedName>
</protein>
<dbReference type="Proteomes" id="UP000215914">
    <property type="component" value="Unassembled WGS sequence"/>
</dbReference>
<reference evidence="2" key="1">
    <citation type="journal article" date="2017" name="Nature">
        <title>The sunflower genome provides insights into oil metabolism, flowering and Asterid evolution.</title>
        <authorList>
            <person name="Badouin H."/>
            <person name="Gouzy J."/>
            <person name="Grassa C.J."/>
            <person name="Murat F."/>
            <person name="Staton S.E."/>
            <person name="Cottret L."/>
            <person name="Lelandais-Briere C."/>
            <person name="Owens G.L."/>
            <person name="Carrere S."/>
            <person name="Mayjonade B."/>
            <person name="Legrand L."/>
            <person name="Gill N."/>
            <person name="Kane N.C."/>
            <person name="Bowers J.E."/>
            <person name="Hubner S."/>
            <person name="Bellec A."/>
            <person name="Berard A."/>
            <person name="Berges H."/>
            <person name="Blanchet N."/>
            <person name="Boniface M.C."/>
            <person name="Brunel D."/>
            <person name="Catrice O."/>
            <person name="Chaidir N."/>
            <person name="Claudel C."/>
            <person name="Donnadieu C."/>
            <person name="Faraut T."/>
            <person name="Fievet G."/>
            <person name="Helmstetter N."/>
            <person name="King M."/>
            <person name="Knapp S.J."/>
            <person name="Lai Z."/>
            <person name="Le Paslier M.C."/>
            <person name="Lippi Y."/>
            <person name="Lorenzon L."/>
            <person name="Mandel J.R."/>
            <person name="Marage G."/>
            <person name="Marchand G."/>
            <person name="Marquand E."/>
            <person name="Bret-Mestries E."/>
            <person name="Morien E."/>
            <person name="Nambeesan S."/>
            <person name="Nguyen T."/>
            <person name="Pegot-Espagnet P."/>
            <person name="Pouilly N."/>
            <person name="Raftis F."/>
            <person name="Sallet E."/>
            <person name="Schiex T."/>
            <person name="Thomas J."/>
            <person name="Vandecasteele C."/>
            <person name="Vares D."/>
            <person name="Vear F."/>
            <person name="Vautrin S."/>
            <person name="Crespi M."/>
            <person name="Mangin B."/>
            <person name="Burke J.M."/>
            <person name="Salse J."/>
            <person name="Munos S."/>
            <person name="Vincourt P."/>
            <person name="Rieseberg L.H."/>
            <person name="Langlade N.B."/>
        </authorList>
    </citation>
    <scope>NUCLEOTIDE SEQUENCE</scope>
    <source>
        <tissue evidence="2">Leaves</tissue>
    </source>
</reference>
<accession>A0A9K3JLI4</accession>
<comment type="caution">
    <text evidence="2">The sequence shown here is derived from an EMBL/GenBank/DDBJ whole genome shotgun (WGS) entry which is preliminary data.</text>
</comment>
<keyword evidence="1" id="KW-1133">Transmembrane helix</keyword>
<keyword evidence="3" id="KW-1185">Reference proteome</keyword>
<name>A0A9K3JLI4_HELAN</name>
<gene>
    <name evidence="2" type="ORF">HanXRQr2_Chr02g0049371</name>
</gene>
<sequence>MCDRRKVDAEIVQIESNDVIEAIKHEIVKNNVSKLVIGASSKGIFSRGRICHRKSRKAFRAYVLFMLFRKGYYLHSGLLIWKPLDPVKMITIVVIQLLSQILQVLQHALEQVAIDFYGQRD</sequence>
<proteinExistence type="predicted"/>
<evidence type="ECO:0000313" key="3">
    <source>
        <dbReference type="Proteomes" id="UP000215914"/>
    </source>
</evidence>